<protein>
    <submittedName>
        <fullName evidence="4">Transcription factor castor</fullName>
    </submittedName>
</protein>
<feature type="region of interest" description="Disordered" evidence="2">
    <location>
        <begin position="1020"/>
        <end position="1092"/>
    </location>
</feature>
<feature type="compositionally biased region" description="Polar residues" evidence="2">
    <location>
        <begin position="616"/>
        <end position="630"/>
    </location>
</feature>
<dbReference type="GO" id="GO:0000981">
    <property type="term" value="F:DNA-binding transcription factor activity, RNA polymerase II-specific"/>
    <property type="evidence" value="ECO:0007669"/>
    <property type="project" value="TreeGrafter"/>
</dbReference>
<feature type="domain" description="C2H2-type" evidence="3">
    <location>
        <begin position="164"/>
        <end position="193"/>
    </location>
</feature>
<dbReference type="GO" id="GO:0045664">
    <property type="term" value="P:regulation of neuron differentiation"/>
    <property type="evidence" value="ECO:0007669"/>
    <property type="project" value="TreeGrafter"/>
</dbReference>
<dbReference type="GO" id="GO:0045944">
    <property type="term" value="P:positive regulation of transcription by RNA polymerase II"/>
    <property type="evidence" value="ECO:0007669"/>
    <property type="project" value="TreeGrafter"/>
</dbReference>
<dbReference type="eggNOG" id="KOG4377">
    <property type="taxonomic scope" value="Eukaryota"/>
</dbReference>
<keyword evidence="1" id="KW-0863">Zinc-finger</keyword>
<keyword evidence="1" id="KW-0479">Metal-binding</keyword>
<feature type="region of interest" description="Disordered" evidence="2">
    <location>
        <begin position="293"/>
        <end position="384"/>
    </location>
</feature>
<dbReference type="EMBL" id="KK852487">
    <property type="protein sequence ID" value="KDR22777.1"/>
    <property type="molecule type" value="Genomic_DNA"/>
</dbReference>
<dbReference type="Proteomes" id="UP000027135">
    <property type="component" value="Unassembled WGS sequence"/>
</dbReference>
<feature type="compositionally biased region" description="Basic and acidic residues" evidence="2">
    <location>
        <begin position="922"/>
        <end position="937"/>
    </location>
</feature>
<name>A0A067RG81_ZOONE</name>
<feature type="domain" description="C2H2-type" evidence="3">
    <location>
        <begin position="997"/>
        <end position="1020"/>
    </location>
</feature>
<dbReference type="STRING" id="136037.A0A067RG81"/>
<evidence type="ECO:0000259" key="3">
    <source>
        <dbReference type="PROSITE" id="PS50157"/>
    </source>
</evidence>
<dbReference type="PANTHER" id="PTHR12451">
    <property type="entry name" value="TRANSCRIPTION FACTOR CASTOR PROTEIN MING -RELATED"/>
    <property type="match status" value="1"/>
</dbReference>
<gene>
    <name evidence="4" type="ORF">L798_00868</name>
</gene>
<sequence>MSPARDGSNNAKAAVPIDYSRYVKRFGSALECGSTYCKDLSYREHFHCLDCNSRVFVKKEEMIRHFKWHKKRDESLQHGFMRYSPMDDCSDRYRGCSHNRKQTHYHCIKEGCDKVYISTSDVQMHANYHRKDSAIIQEGFQRFRATEECGAAYCSFFGQRTTHFHCRRDNCKYTFKNKADMEKHKTYHIKDEQLSRDGFKKFMKHEMCSFESCRFSRVCNHIHCIRTGCNYVLHSSGQLFSHKRKHERQDSEMAYRKFKLAQSMMKTFAGGSDSSQPPQLSPNMLQAFNDQLSQQPDGSLSSSMPTSVIQQGPSSINTGASGSTQESSQPHSNGETSSDGGGGQSPTINIPPSPFPTKFGHPFAGIEGPAGGNGGPHPSPQYAVHPLSHEQSMSAMDLSSELSSVSATANSVPPWASEDFWQKYLARSDATDKCAGGGQCEMLFKEHYHCLAEGCEMIFRSMDGVREHARNHEQQEQVSEIFYITAEAIQEGPNCQCEEDCPYQGKEKHYHCTWDNCREVILPSDKPFRRLDHYKMHEYSRKLSLTKDPLTMTHLATSIDGMFRRKRGRPPKNRVIEFPMAPGSALDSPQAIFTSFKLPKPSVMSSGGGFTGPGLIQTQHTEQGQGSNPGTSPPSPEDSSKSSTPHRLDLLQEGFYSFPEGTPCPDALCPYNTRCQHFHCSQPRCFYVTDREDILIMHSKDFHDNIDIMDGFLFFDRTVDCRLPSCHSNRVNRHFHCVRPGCGYSFVRYSTMAIHEQKHRNGGNGGGMEEANEAAPETSSSHHRGCESPILTGSQSMKKEPAVSPVHIKSEGSGAEGSSLSPTAGSPVLIRTPQMSAPSPESSTNKTTVVKASGTFYPLSAFSCGGAGTGLNPGSSSCSSSSTLLGKVGGISRSSRGTSPSPPSPPQPRCGAIITVPNNETSSERRNRQHSGTDVKSEPTGSEGGSQQSLSRLLRQQSQQHDMVSRPDWMPLERHIRYGPDQACSRPFCKLKRKEHYHCSTCYQAFSELDRLRPHIAKHSSGALSPSVVKKEPEDNNNDESNDSTNNGPGGIHPYEQQNLSSEMPQGPGSGLPPPGVGLHPSVFPPHSSPSSSAAAAASFNAAMAAAAAAGQQFALITSQGIPFIQPGIPAIYSSPAGLMFAAAPGLHPAHAHPVALQSNGLLDHHALLNAAAASTEQAGQTPSPEQHLAGLNKRVMSPHPSHHPHLDMSPEAKKARVQNSMRILKDEPVPEGYIRFRFNEDCKYPHCGYREHQTHFHCMRSDCGYSFCDKTRFVQHTARHERLDTLMGGDFQQFRSNVSCGRPECVYTSTLGAMQNKASHFHCLKCEFVCTDTNKVVAHRRQHQKLDSIMAAGFEKFASTQPCNMESCAHSGKQTHYHCLSCQYAVLGLSQMSAHKYRHME</sequence>
<proteinExistence type="predicted"/>
<feature type="domain" description="C2H2-type" evidence="3">
    <location>
        <begin position="735"/>
        <end position="759"/>
    </location>
</feature>
<organism evidence="4 5">
    <name type="scientific">Zootermopsis nevadensis</name>
    <name type="common">Dampwood termite</name>
    <dbReference type="NCBI Taxonomy" id="136037"/>
    <lineage>
        <taxon>Eukaryota</taxon>
        <taxon>Metazoa</taxon>
        <taxon>Ecdysozoa</taxon>
        <taxon>Arthropoda</taxon>
        <taxon>Hexapoda</taxon>
        <taxon>Insecta</taxon>
        <taxon>Pterygota</taxon>
        <taxon>Neoptera</taxon>
        <taxon>Polyneoptera</taxon>
        <taxon>Dictyoptera</taxon>
        <taxon>Blattodea</taxon>
        <taxon>Blattoidea</taxon>
        <taxon>Termitoidae</taxon>
        <taxon>Termopsidae</taxon>
        <taxon>Zootermopsis</taxon>
    </lineage>
</organism>
<keyword evidence="1" id="KW-0862">Zinc</keyword>
<feature type="region of interest" description="Disordered" evidence="2">
    <location>
        <begin position="871"/>
        <end position="968"/>
    </location>
</feature>
<dbReference type="InterPro" id="IPR013087">
    <property type="entry name" value="Znf_C2H2_type"/>
</dbReference>
<feature type="region of interest" description="Disordered" evidence="2">
    <location>
        <begin position="607"/>
        <end position="645"/>
    </location>
</feature>
<dbReference type="PANTHER" id="PTHR12451:SF0">
    <property type="entry name" value="ZINC FINGER PROTEIN CASTOR HOMOLOG 1"/>
    <property type="match status" value="1"/>
</dbReference>
<feature type="domain" description="C2H2-type" evidence="3">
    <location>
        <begin position="1257"/>
        <end position="1286"/>
    </location>
</feature>
<dbReference type="InParanoid" id="A0A067RG81"/>
<feature type="region of interest" description="Disordered" evidence="2">
    <location>
        <begin position="757"/>
        <end position="846"/>
    </location>
</feature>
<dbReference type="PROSITE" id="PS50157">
    <property type="entry name" value="ZINC_FINGER_C2H2_2"/>
    <property type="match status" value="5"/>
</dbReference>
<reference evidence="4 5" key="1">
    <citation type="journal article" date="2014" name="Nat. Commun.">
        <title>Molecular traces of alternative social organization in a termite genome.</title>
        <authorList>
            <person name="Terrapon N."/>
            <person name="Li C."/>
            <person name="Robertson H.M."/>
            <person name="Ji L."/>
            <person name="Meng X."/>
            <person name="Booth W."/>
            <person name="Chen Z."/>
            <person name="Childers C.P."/>
            <person name="Glastad K.M."/>
            <person name="Gokhale K."/>
            <person name="Gowin J."/>
            <person name="Gronenberg W."/>
            <person name="Hermansen R.A."/>
            <person name="Hu H."/>
            <person name="Hunt B.G."/>
            <person name="Huylmans A.K."/>
            <person name="Khalil S.M."/>
            <person name="Mitchell R.D."/>
            <person name="Munoz-Torres M.C."/>
            <person name="Mustard J.A."/>
            <person name="Pan H."/>
            <person name="Reese J.T."/>
            <person name="Scharf M.E."/>
            <person name="Sun F."/>
            <person name="Vogel H."/>
            <person name="Xiao J."/>
            <person name="Yang W."/>
            <person name="Yang Z."/>
            <person name="Yang Z."/>
            <person name="Zhou J."/>
            <person name="Zhu J."/>
            <person name="Brent C.S."/>
            <person name="Elsik C.G."/>
            <person name="Goodisman M.A."/>
            <person name="Liberles D.A."/>
            <person name="Roe R.M."/>
            <person name="Vargo E.L."/>
            <person name="Vilcinskas A."/>
            <person name="Wang J."/>
            <person name="Bornberg-Bauer E."/>
            <person name="Korb J."/>
            <person name="Zhang G."/>
            <person name="Liebig J."/>
        </authorList>
    </citation>
    <scope>NUCLEOTIDE SEQUENCE [LARGE SCALE GENOMIC DNA]</scope>
    <source>
        <tissue evidence="4">Whole organism</tissue>
    </source>
</reference>
<feature type="compositionally biased region" description="Polar residues" evidence="2">
    <location>
        <begin position="833"/>
        <end position="846"/>
    </location>
</feature>
<accession>A0A067RG81</accession>
<dbReference type="GO" id="GO:0000977">
    <property type="term" value="F:RNA polymerase II transcription regulatory region sequence-specific DNA binding"/>
    <property type="evidence" value="ECO:0007669"/>
    <property type="project" value="TreeGrafter"/>
</dbReference>
<evidence type="ECO:0000313" key="4">
    <source>
        <dbReference type="EMBL" id="KDR22777.1"/>
    </source>
</evidence>
<feature type="compositionally biased region" description="Polar residues" evidence="2">
    <location>
        <begin position="293"/>
        <end position="338"/>
    </location>
</feature>
<evidence type="ECO:0000256" key="1">
    <source>
        <dbReference type="PROSITE-ProRule" id="PRU00042"/>
    </source>
</evidence>
<dbReference type="PROSITE" id="PS00028">
    <property type="entry name" value="ZINC_FINGER_C2H2_1"/>
    <property type="match status" value="9"/>
</dbReference>
<dbReference type="OMA" id="RVQNSMR"/>
<feature type="domain" description="C2H2-type" evidence="3">
    <location>
        <begin position="448"/>
        <end position="477"/>
    </location>
</feature>
<dbReference type="GO" id="GO:0008270">
    <property type="term" value="F:zinc ion binding"/>
    <property type="evidence" value="ECO:0007669"/>
    <property type="project" value="UniProtKB-KW"/>
</dbReference>
<feature type="compositionally biased region" description="Low complexity" evidence="2">
    <location>
        <begin position="946"/>
        <end position="960"/>
    </location>
</feature>
<dbReference type="GO" id="GO:0005634">
    <property type="term" value="C:nucleus"/>
    <property type="evidence" value="ECO:0007669"/>
    <property type="project" value="TreeGrafter"/>
</dbReference>
<dbReference type="SMART" id="SM00355">
    <property type="entry name" value="ZnF_C2H2"/>
    <property type="match status" value="12"/>
</dbReference>
<feature type="compositionally biased region" description="Low complexity" evidence="2">
    <location>
        <begin position="811"/>
        <end position="821"/>
    </location>
</feature>
<keyword evidence="5" id="KW-1185">Reference proteome</keyword>
<evidence type="ECO:0000313" key="5">
    <source>
        <dbReference type="Proteomes" id="UP000027135"/>
    </source>
</evidence>
<evidence type="ECO:0000256" key="2">
    <source>
        <dbReference type="SAM" id="MobiDB-lite"/>
    </source>
</evidence>
<dbReference type="InterPro" id="IPR040373">
    <property type="entry name" value="CASZ1"/>
</dbReference>